<organism evidence="7 8">
    <name type="scientific">Neptunitalea chrysea</name>
    <dbReference type="NCBI Taxonomy" id="1647581"/>
    <lineage>
        <taxon>Bacteria</taxon>
        <taxon>Pseudomonadati</taxon>
        <taxon>Bacteroidota</taxon>
        <taxon>Flavobacteriia</taxon>
        <taxon>Flavobacteriales</taxon>
        <taxon>Flavobacteriaceae</taxon>
        <taxon>Neptunitalea</taxon>
    </lineage>
</organism>
<dbReference type="InterPro" id="IPR013325">
    <property type="entry name" value="RNA_pol_sigma_r2"/>
</dbReference>
<dbReference type="EMBL" id="BRVP01000025">
    <property type="protein sequence ID" value="GLB53829.1"/>
    <property type="molecule type" value="Genomic_DNA"/>
</dbReference>
<dbReference type="NCBIfam" id="TIGR02985">
    <property type="entry name" value="Sig70_bacteroi1"/>
    <property type="match status" value="1"/>
</dbReference>
<evidence type="ECO:0000313" key="8">
    <source>
        <dbReference type="Proteomes" id="UP001143545"/>
    </source>
</evidence>
<dbReference type="GO" id="GO:0003677">
    <property type="term" value="F:DNA binding"/>
    <property type="evidence" value="ECO:0007669"/>
    <property type="project" value="InterPro"/>
</dbReference>
<dbReference type="InterPro" id="IPR039425">
    <property type="entry name" value="RNA_pol_sigma-70-like"/>
</dbReference>
<dbReference type="InterPro" id="IPR013249">
    <property type="entry name" value="RNA_pol_sigma70_r4_t2"/>
</dbReference>
<evidence type="ECO:0000256" key="3">
    <source>
        <dbReference type="ARBA" id="ARBA00023082"/>
    </source>
</evidence>
<evidence type="ECO:0000313" key="7">
    <source>
        <dbReference type="EMBL" id="GLB53829.1"/>
    </source>
</evidence>
<dbReference type="PANTHER" id="PTHR43133:SF46">
    <property type="entry name" value="RNA POLYMERASE SIGMA-70 FACTOR ECF SUBFAMILY"/>
    <property type="match status" value="1"/>
</dbReference>
<dbReference type="GO" id="GO:0006352">
    <property type="term" value="P:DNA-templated transcription initiation"/>
    <property type="evidence" value="ECO:0007669"/>
    <property type="project" value="InterPro"/>
</dbReference>
<feature type="domain" description="RNA polymerase sigma-70 region 2" evidence="5">
    <location>
        <begin position="22"/>
        <end position="88"/>
    </location>
</feature>
<dbReference type="SUPFAM" id="SSF88946">
    <property type="entry name" value="Sigma2 domain of RNA polymerase sigma factors"/>
    <property type="match status" value="1"/>
</dbReference>
<comment type="caution">
    <text evidence="7">The sequence shown here is derived from an EMBL/GenBank/DDBJ whole genome shotgun (WGS) entry which is preliminary data.</text>
</comment>
<dbReference type="CDD" id="cd06171">
    <property type="entry name" value="Sigma70_r4"/>
    <property type="match status" value="1"/>
</dbReference>
<dbReference type="AlphaFoldDB" id="A0A9W6B6W0"/>
<dbReference type="NCBIfam" id="TIGR02937">
    <property type="entry name" value="sigma70-ECF"/>
    <property type="match status" value="1"/>
</dbReference>
<evidence type="ECO:0000256" key="1">
    <source>
        <dbReference type="ARBA" id="ARBA00010641"/>
    </source>
</evidence>
<keyword evidence="3" id="KW-0731">Sigma factor</keyword>
<sequence length="188" mass="22190">MQSNLFLLEQISNGNVTAFNLLYKSYWEKLYAFAYRISNGDKEISQQIVQDVFVYIWEKRASLKVSNLDSYLFQATKFQVYTYYNKRKIDTEYLEENFEAYLTEMNFTEDSPIYEILYGAIEKLPEKRKNILLLNKIQGLNIEQIAEQLNISPQTVKNQLGAAIKQLRTELKDVSVLLVLFEFYKTLQ</sequence>
<dbReference type="InterPro" id="IPR007627">
    <property type="entry name" value="RNA_pol_sigma70_r2"/>
</dbReference>
<reference evidence="7" key="1">
    <citation type="submission" date="2022-07" db="EMBL/GenBank/DDBJ databases">
        <title>Taxonomy of Novel Oxalotrophic and Methylotrophic Bacteria.</title>
        <authorList>
            <person name="Sahin N."/>
            <person name="Tani A."/>
        </authorList>
    </citation>
    <scope>NUCLEOTIDE SEQUENCE</scope>
    <source>
        <strain evidence="7">AM327</strain>
    </source>
</reference>
<keyword evidence="8" id="KW-1185">Reference proteome</keyword>
<protein>
    <submittedName>
        <fullName evidence="7">DNA-directed RNA polymerase sigma-70 factor</fullName>
    </submittedName>
</protein>
<dbReference type="InterPro" id="IPR013324">
    <property type="entry name" value="RNA_pol_sigma_r3/r4-like"/>
</dbReference>
<keyword evidence="4" id="KW-0804">Transcription</keyword>
<dbReference type="Gene3D" id="1.10.10.10">
    <property type="entry name" value="Winged helix-like DNA-binding domain superfamily/Winged helix DNA-binding domain"/>
    <property type="match status" value="1"/>
</dbReference>
<dbReference type="InterPro" id="IPR036388">
    <property type="entry name" value="WH-like_DNA-bd_sf"/>
</dbReference>
<dbReference type="InterPro" id="IPR014284">
    <property type="entry name" value="RNA_pol_sigma-70_dom"/>
</dbReference>
<dbReference type="GO" id="GO:0000428">
    <property type="term" value="C:DNA-directed RNA polymerase complex"/>
    <property type="evidence" value="ECO:0007669"/>
    <property type="project" value="UniProtKB-KW"/>
</dbReference>
<feature type="domain" description="RNA polymerase sigma factor 70 region 4 type 2" evidence="6">
    <location>
        <begin position="115"/>
        <end position="167"/>
    </location>
</feature>
<evidence type="ECO:0000259" key="6">
    <source>
        <dbReference type="Pfam" id="PF08281"/>
    </source>
</evidence>
<keyword evidence="7" id="KW-0240">DNA-directed RNA polymerase</keyword>
<dbReference type="PANTHER" id="PTHR43133">
    <property type="entry name" value="RNA POLYMERASE ECF-TYPE SIGMA FACTO"/>
    <property type="match status" value="1"/>
</dbReference>
<keyword evidence="2" id="KW-0805">Transcription regulation</keyword>
<accession>A0A9W6B6W0</accession>
<dbReference type="Proteomes" id="UP001143545">
    <property type="component" value="Unassembled WGS sequence"/>
</dbReference>
<evidence type="ECO:0000256" key="2">
    <source>
        <dbReference type="ARBA" id="ARBA00023015"/>
    </source>
</evidence>
<comment type="similarity">
    <text evidence="1">Belongs to the sigma-70 factor family. ECF subfamily.</text>
</comment>
<evidence type="ECO:0000259" key="5">
    <source>
        <dbReference type="Pfam" id="PF04542"/>
    </source>
</evidence>
<evidence type="ECO:0000256" key="4">
    <source>
        <dbReference type="ARBA" id="ARBA00023163"/>
    </source>
</evidence>
<gene>
    <name evidence="7" type="ORF">NBRC110019_28700</name>
</gene>
<name>A0A9W6B6W0_9FLAO</name>
<dbReference type="Pfam" id="PF08281">
    <property type="entry name" value="Sigma70_r4_2"/>
    <property type="match status" value="1"/>
</dbReference>
<dbReference type="GO" id="GO:0016987">
    <property type="term" value="F:sigma factor activity"/>
    <property type="evidence" value="ECO:0007669"/>
    <property type="project" value="UniProtKB-KW"/>
</dbReference>
<proteinExistence type="inferred from homology"/>
<dbReference type="SUPFAM" id="SSF88659">
    <property type="entry name" value="Sigma3 and sigma4 domains of RNA polymerase sigma factors"/>
    <property type="match status" value="1"/>
</dbReference>
<dbReference type="RefSeq" id="WP_281756071.1">
    <property type="nucleotide sequence ID" value="NZ_BRVP01000025.1"/>
</dbReference>
<dbReference type="InterPro" id="IPR014327">
    <property type="entry name" value="RNA_pol_sigma70_bacteroid"/>
</dbReference>
<dbReference type="Gene3D" id="1.10.1740.10">
    <property type="match status" value="1"/>
</dbReference>
<dbReference type="Pfam" id="PF04542">
    <property type="entry name" value="Sigma70_r2"/>
    <property type="match status" value="1"/>
</dbReference>